<sequence length="75" mass="8460">MLLTNDDECCWRVDFVRTGLSGVFSSIKYDTMYSFISSSDMSRCLPDTFTNLTLPASSNVLKPIQSSIYSLVCRM</sequence>
<evidence type="ECO:0000313" key="2">
    <source>
        <dbReference type="Proteomes" id="UP000215914"/>
    </source>
</evidence>
<dbReference type="Gramene" id="mRNA:HanXRQr2_Chr13g0613901">
    <property type="protein sequence ID" value="mRNA:HanXRQr2_Chr13g0613901"/>
    <property type="gene ID" value="HanXRQr2_Chr13g0613901"/>
</dbReference>
<organism evidence="1 2">
    <name type="scientific">Helianthus annuus</name>
    <name type="common">Common sunflower</name>
    <dbReference type="NCBI Taxonomy" id="4232"/>
    <lineage>
        <taxon>Eukaryota</taxon>
        <taxon>Viridiplantae</taxon>
        <taxon>Streptophyta</taxon>
        <taxon>Embryophyta</taxon>
        <taxon>Tracheophyta</taxon>
        <taxon>Spermatophyta</taxon>
        <taxon>Magnoliopsida</taxon>
        <taxon>eudicotyledons</taxon>
        <taxon>Gunneridae</taxon>
        <taxon>Pentapetalae</taxon>
        <taxon>asterids</taxon>
        <taxon>campanulids</taxon>
        <taxon>Asterales</taxon>
        <taxon>Asteraceae</taxon>
        <taxon>Asteroideae</taxon>
        <taxon>Heliantheae alliance</taxon>
        <taxon>Heliantheae</taxon>
        <taxon>Helianthus</taxon>
    </lineage>
</organism>
<reference evidence="1" key="2">
    <citation type="submission" date="2020-06" db="EMBL/GenBank/DDBJ databases">
        <title>Helianthus annuus Genome sequencing and assembly Release 2.</title>
        <authorList>
            <person name="Gouzy J."/>
            <person name="Langlade N."/>
            <person name="Munos S."/>
        </authorList>
    </citation>
    <scope>NUCLEOTIDE SEQUENCE</scope>
    <source>
        <tissue evidence="1">Leaves</tissue>
    </source>
</reference>
<proteinExistence type="predicted"/>
<dbReference type="EMBL" id="MNCJ02000328">
    <property type="protein sequence ID" value="KAF5775600.1"/>
    <property type="molecule type" value="Genomic_DNA"/>
</dbReference>
<keyword evidence="2" id="KW-1185">Reference proteome</keyword>
<accession>A0A9K3HCS5</accession>
<dbReference type="AlphaFoldDB" id="A0A9K3HCS5"/>
<evidence type="ECO:0000313" key="1">
    <source>
        <dbReference type="EMBL" id="KAF5775600.1"/>
    </source>
</evidence>
<protein>
    <submittedName>
        <fullName evidence="1">Uncharacterized protein</fullName>
    </submittedName>
</protein>
<reference evidence="1" key="1">
    <citation type="journal article" date="2017" name="Nature">
        <title>The sunflower genome provides insights into oil metabolism, flowering and Asterid evolution.</title>
        <authorList>
            <person name="Badouin H."/>
            <person name="Gouzy J."/>
            <person name="Grassa C.J."/>
            <person name="Murat F."/>
            <person name="Staton S.E."/>
            <person name="Cottret L."/>
            <person name="Lelandais-Briere C."/>
            <person name="Owens G.L."/>
            <person name="Carrere S."/>
            <person name="Mayjonade B."/>
            <person name="Legrand L."/>
            <person name="Gill N."/>
            <person name="Kane N.C."/>
            <person name="Bowers J.E."/>
            <person name="Hubner S."/>
            <person name="Bellec A."/>
            <person name="Berard A."/>
            <person name="Berges H."/>
            <person name="Blanchet N."/>
            <person name="Boniface M.C."/>
            <person name="Brunel D."/>
            <person name="Catrice O."/>
            <person name="Chaidir N."/>
            <person name="Claudel C."/>
            <person name="Donnadieu C."/>
            <person name="Faraut T."/>
            <person name="Fievet G."/>
            <person name="Helmstetter N."/>
            <person name="King M."/>
            <person name="Knapp S.J."/>
            <person name="Lai Z."/>
            <person name="Le Paslier M.C."/>
            <person name="Lippi Y."/>
            <person name="Lorenzon L."/>
            <person name="Mandel J.R."/>
            <person name="Marage G."/>
            <person name="Marchand G."/>
            <person name="Marquand E."/>
            <person name="Bret-Mestries E."/>
            <person name="Morien E."/>
            <person name="Nambeesan S."/>
            <person name="Nguyen T."/>
            <person name="Pegot-Espagnet P."/>
            <person name="Pouilly N."/>
            <person name="Raftis F."/>
            <person name="Sallet E."/>
            <person name="Schiex T."/>
            <person name="Thomas J."/>
            <person name="Vandecasteele C."/>
            <person name="Vares D."/>
            <person name="Vear F."/>
            <person name="Vautrin S."/>
            <person name="Crespi M."/>
            <person name="Mangin B."/>
            <person name="Burke J.M."/>
            <person name="Salse J."/>
            <person name="Munos S."/>
            <person name="Vincourt P."/>
            <person name="Rieseberg L.H."/>
            <person name="Langlade N.B."/>
        </authorList>
    </citation>
    <scope>NUCLEOTIDE SEQUENCE</scope>
    <source>
        <tissue evidence="1">Leaves</tissue>
    </source>
</reference>
<dbReference type="Proteomes" id="UP000215914">
    <property type="component" value="Unassembled WGS sequence"/>
</dbReference>
<comment type="caution">
    <text evidence="1">The sequence shown here is derived from an EMBL/GenBank/DDBJ whole genome shotgun (WGS) entry which is preliminary data.</text>
</comment>
<gene>
    <name evidence="1" type="ORF">HanXRQr2_Chr13g0613901</name>
</gene>
<name>A0A9K3HCS5_HELAN</name>